<accession>A0ABR7FVL1</accession>
<feature type="transmembrane region" description="Helical" evidence="1">
    <location>
        <begin position="79"/>
        <end position="98"/>
    </location>
</feature>
<comment type="caution">
    <text evidence="2">The sequence shown here is derived from an EMBL/GenBank/DDBJ whole genome shotgun (WGS) entry which is preliminary data.</text>
</comment>
<feature type="transmembrane region" description="Helical" evidence="1">
    <location>
        <begin position="12"/>
        <end position="30"/>
    </location>
</feature>
<dbReference type="EMBL" id="JACOOS010000036">
    <property type="protein sequence ID" value="MBC5679219.1"/>
    <property type="molecule type" value="Genomic_DNA"/>
</dbReference>
<keyword evidence="1" id="KW-1133">Transmembrane helix</keyword>
<protein>
    <submittedName>
        <fullName evidence="2">Uncharacterized protein</fullName>
    </submittedName>
</protein>
<proteinExistence type="predicted"/>
<evidence type="ECO:0000313" key="2">
    <source>
        <dbReference type="EMBL" id="MBC5679219.1"/>
    </source>
</evidence>
<keyword evidence="3" id="KW-1185">Reference proteome</keyword>
<gene>
    <name evidence="2" type="ORF">H8S22_17230</name>
</gene>
<feature type="transmembrane region" description="Helical" evidence="1">
    <location>
        <begin position="118"/>
        <end position="134"/>
    </location>
</feature>
<evidence type="ECO:0000256" key="1">
    <source>
        <dbReference type="SAM" id="Phobius"/>
    </source>
</evidence>
<keyword evidence="1" id="KW-0812">Transmembrane</keyword>
<evidence type="ECO:0000313" key="3">
    <source>
        <dbReference type="Proteomes" id="UP000635828"/>
    </source>
</evidence>
<sequence>MDRKSLGNHICWSFVFIIFCYAFGRLYSFIADGFLIERKLQYITIAMISKPVMYLILGLMFGILLYLEILKPVSKKQMVIEMFIVEIPILTTVLNEFVRDMLVNYGFQVGRVLDKPFRSARLIAVTYVFLLFIVRRKLLSRKEEL</sequence>
<reference evidence="2 3" key="1">
    <citation type="submission" date="2020-08" db="EMBL/GenBank/DDBJ databases">
        <title>Genome public.</title>
        <authorList>
            <person name="Liu C."/>
            <person name="Sun Q."/>
        </authorList>
    </citation>
    <scope>NUCLEOTIDE SEQUENCE [LARGE SCALE GENOMIC DNA]</scope>
    <source>
        <strain evidence="2 3">NSJ-7</strain>
    </source>
</reference>
<name>A0ABR7FVL1_9FIRM</name>
<organism evidence="2 3">
    <name type="scientific">Anaerostipes hominis</name>
    <name type="common">ex Liu et al. 2021</name>
    <dbReference type="NCBI Taxonomy" id="2763018"/>
    <lineage>
        <taxon>Bacteria</taxon>
        <taxon>Bacillati</taxon>
        <taxon>Bacillota</taxon>
        <taxon>Clostridia</taxon>
        <taxon>Lachnospirales</taxon>
        <taxon>Lachnospiraceae</taxon>
        <taxon>Anaerostipes</taxon>
    </lineage>
</organism>
<dbReference type="Proteomes" id="UP000635828">
    <property type="component" value="Unassembled WGS sequence"/>
</dbReference>
<keyword evidence="1" id="KW-0472">Membrane</keyword>
<feature type="transmembrane region" description="Helical" evidence="1">
    <location>
        <begin position="42"/>
        <end position="67"/>
    </location>
</feature>
<dbReference type="RefSeq" id="WP_024728607.1">
    <property type="nucleotide sequence ID" value="NZ_JACOOS010000036.1"/>
</dbReference>